<dbReference type="CDD" id="cd18803">
    <property type="entry name" value="SF2_C_secA"/>
    <property type="match status" value="1"/>
</dbReference>
<dbReference type="GO" id="GO:0005829">
    <property type="term" value="C:cytosol"/>
    <property type="evidence" value="ECO:0007669"/>
    <property type="project" value="TreeGrafter"/>
</dbReference>
<dbReference type="InterPro" id="IPR014001">
    <property type="entry name" value="Helicase_ATP-bd"/>
</dbReference>
<dbReference type="GO" id="GO:0005886">
    <property type="term" value="C:plasma membrane"/>
    <property type="evidence" value="ECO:0007669"/>
    <property type="project" value="UniProtKB-SubCell"/>
</dbReference>
<dbReference type="GO" id="GO:0005524">
    <property type="term" value="F:ATP binding"/>
    <property type="evidence" value="ECO:0007669"/>
    <property type="project" value="UniProtKB-UniRule"/>
</dbReference>
<feature type="domain" description="SecA family profile" evidence="15">
    <location>
        <begin position="1"/>
        <end position="575"/>
    </location>
</feature>
<keyword evidence="11 12" id="KW-0472">Membrane</keyword>
<dbReference type="PRINTS" id="PR00906">
    <property type="entry name" value="SECA"/>
</dbReference>
<dbReference type="RefSeq" id="WP_184949688.1">
    <property type="nucleotide sequence ID" value="NZ_BOMC01000012.1"/>
</dbReference>
<dbReference type="SUPFAM" id="SSF81767">
    <property type="entry name" value="Pre-protein crosslinking domain of SecA"/>
    <property type="match status" value="1"/>
</dbReference>
<feature type="binding site" evidence="12">
    <location>
        <begin position="100"/>
        <end position="104"/>
    </location>
    <ligand>
        <name>ATP</name>
        <dbReference type="ChEBI" id="CHEBI:30616"/>
    </ligand>
</feature>
<dbReference type="InterPro" id="IPR011130">
    <property type="entry name" value="SecA_preprotein_X-link_dom"/>
</dbReference>
<evidence type="ECO:0000256" key="1">
    <source>
        <dbReference type="ARBA" id="ARBA00004170"/>
    </source>
</evidence>
<sequence length="765" mass="84089">MGVSQRLKSRFRKFLQRPGTTVDLAPFSKRLPAIDAREEALRELDDEALTAAAREATDFTELCAIGREAAFRAIEQRPYDVQLLGVMALLSGKVAEMATGEGKTLTATIAAYGHVRLGHGPVHVLTVNDYLARRDAEWMAPIYKLLGLTVGWVTEASTHEERREAYLADVTYVSVSEAGFDYLRDQLVTDVEDRVQRELATGIVDEADSILIDEARVPMVLAGSISTESDPVHEAAGLVRELRAGKDYEVAEDGRSVAFTDAGLKKIEEQLGGVDLYADDQVQQLSAVNVALHAHALLRRDIDYIVRNGSVELIDEMRGRVAQRRRWPDGLQAAVEAKEGLSATAEGEVLNTITVQAYIALYKTVCGMTATAVHVGEQLREYFKLEVAVIPSNAPNIREDEPDRIYSAHETRDEALVEEIKLAHEKGRPVLVGTLDVKASELLAKQLAAVGVPSNVLNAKNDAEEAGIIAEAGAKGAVTVSTQMAGRGVDIRLGGSDEADRDEVVELGGLYVIGAGRHDSRRVDDQLRGRAGRQGDPGGSVFFVSLEDELVTRHAGDILPASPRMDMDGVVHDEQVEYAVEHAQRVAEGVNHEIHRNTWRYSVVIEQQRVALAERRERLLTSEVAAIMLLERSPEKAKETDEDVLSDAARAIALYHLDRLWVDHLAELSEVREGVHLRALGKLDPLDEFHRAAVPAFQKLLLDVEARTIEAFEEVDLSEGWEPDRAKIVRPSATWTYLVHDNPFGSELDRLIAAVGRRLISGGNN</sequence>
<dbReference type="GO" id="GO:0008564">
    <property type="term" value="F:protein-exporting ATPase activity"/>
    <property type="evidence" value="ECO:0007669"/>
    <property type="project" value="UniProtKB-EC"/>
</dbReference>
<dbReference type="Proteomes" id="UP000542742">
    <property type="component" value="Unassembled WGS sequence"/>
</dbReference>
<evidence type="ECO:0000259" key="15">
    <source>
        <dbReference type="PROSITE" id="PS51196"/>
    </source>
</evidence>
<feature type="domain" description="Helicase C-terminal" evidence="14">
    <location>
        <begin position="412"/>
        <end position="584"/>
    </location>
</feature>
<dbReference type="HAMAP" id="MF_01382">
    <property type="entry name" value="SecA"/>
    <property type="match status" value="1"/>
</dbReference>
<dbReference type="InterPro" id="IPR020937">
    <property type="entry name" value="SecA_CS"/>
</dbReference>
<dbReference type="Pfam" id="PF01043">
    <property type="entry name" value="SecA_PP_bind"/>
    <property type="match status" value="1"/>
</dbReference>
<evidence type="ECO:0000256" key="6">
    <source>
        <dbReference type="ARBA" id="ARBA00022741"/>
    </source>
</evidence>
<dbReference type="PANTHER" id="PTHR30612:SF0">
    <property type="entry name" value="CHLOROPLAST PROTEIN-TRANSPORTING ATPASE"/>
    <property type="match status" value="1"/>
</dbReference>
<dbReference type="NCBIfam" id="TIGR04221">
    <property type="entry name" value="SecA2_Mycobac"/>
    <property type="match status" value="1"/>
</dbReference>
<dbReference type="GO" id="GO:0031522">
    <property type="term" value="C:cell envelope Sec protein transport complex"/>
    <property type="evidence" value="ECO:0007669"/>
    <property type="project" value="TreeGrafter"/>
</dbReference>
<dbReference type="SMART" id="SM00958">
    <property type="entry name" value="SecA_PP_bind"/>
    <property type="match status" value="1"/>
</dbReference>
<dbReference type="InterPro" id="IPR011116">
    <property type="entry name" value="SecA_Wing/Scaffold"/>
</dbReference>
<accession>A0A7W7CP95</accession>
<dbReference type="GO" id="GO:0017038">
    <property type="term" value="P:protein import"/>
    <property type="evidence" value="ECO:0007669"/>
    <property type="project" value="InterPro"/>
</dbReference>
<organism evidence="16 17">
    <name type="scientific">Paractinoplanes abujensis</name>
    <dbReference type="NCBI Taxonomy" id="882441"/>
    <lineage>
        <taxon>Bacteria</taxon>
        <taxon>Bacillati</taxon>
        <taxon>Actinomycetota</taxon>
        <taxon>Actinomycetes</taxon>
        <taxon>Micromonosporales</taxon>
        <taxon>Micromonosporaceae</taxon>
        <taxon>Paractinoplanes</taxon>
    </lineage>
</organism>
<dbReference type="InterPro" id="IPR044722">
    <property type="entry name" value="SecA_SF2_C"/>
</dbReference>
<feature type="binding site" evidence="12">
    <location>
        <position position="82"/>
    </location>
    <ligand>
        <name>ATP</name>
        <dbReference type="ChEBI" id="CHEBI:30616"/>
    </ligand>
</feature>
<evidence type="ECO:0000259" key="14">
    <source>
        <dbReference type="PROSITE" id="PS51194"/>
    </source>
</evidence>
<gene>
    <name evidence="12" type="primary">secA</name>
    <name evidence="16" type="ORF">BKA14_000918</name>
</gene>
<evidence type="ECO:0000256" key="3">
    <source>
        <dbReference type="ARBA" id="ARBA00022448"/>
    </source>
</evidence>
<comment type="function">
    <text evidence="12">Part of the Sec protein translocase complex. Interacts with the SecYEG preprotein conducting channel. Has a central role in coupling the hydrolysis of ATP to the transfer of proteins into and across the cell membrane, serving as an ATP-driven molecular motor driving the stepwise translocation of polypeptide chains across the membrane.</text>
</comment>
<feature type="domain" description="Helicase ATP-binding" evidence="13">
    <location>
        <begin position="84"/>
        <end position="245"/>
    </location>
</feature>
<dbReference type="Gene3D" id="1.10.3060.10">
    <property type="entry name" value="Helical scaffold and wing domains of SecA"/>
    <property type="match status" value="1"/>
</dbReference>
<dbReference type="SUPFAM" id="SSF52540">
    <property type="entry name" value="P-loop containing nucleoside triphosphate hydrolases"/>
    <property type="match status" value="2"/>
</dbReference>
<keyword evidence="7 12" id="KW-0067">ATP-binding</keyword>
<keyword evidence="17" id="KW-1185">Reference proteome</keyword>
<protein>
    <recommendedName>
        <fullName evidence="12">Protein translocase subunit SecA</fullName>
        <ecNumber evidence="12">7.4.2.8</ecNumber>
    </recommendedName>
</protein>
<reference evidence="16 17" key="1">
    <citation type="submission" date="2020-08" db="EMBL/GenBank/DDBJ databases">
        <title>Sequencing the genomes of 1000 actinobacteria strains.</title>
        <authorList>
            <person name="Klenk H.-P."/>
        </authorList>
    </citation>
    <scope>NUCLEOTIDE SEQUENCE [LARGE SCALE GENOMIC DNA]</scope>
    <source>
        <strain evidence="16 17">DSM 45518</strain>
    </source>
</reference>
<dbReference type="EMBL" id="JACHMF010000001">
    <property type="protein sequence ID" value="MBB4690770.1"/>
    <property type="molecule type" value="Genomic_DNA"/>
</dbReference>
<dbReference type="InterPro" id="IPR027417">
    <property type="entry name" value="P-loop_NTPase"/>
</dbReference>
<dbReference type="InterPro" id="IPR000185">
    <property type="entry name" value="SecA"/>
</dbReference>
<dbReference type="PANTHER" id="PTHR30612">
    <property type="entry name" value="SECA INNER MEMBRANE COMPONENT OF SEC PROTEIN SECRETION SYSTEM"/>
    <property type="match status" value="1"/>
</dbReference>
<dbReference type="FunFam" id="3.40.50.300:FF:000429">
    <property type="entry name" value="Preprotein translocase subunit SecA"/>
    <property type="match status" value="1"/>
</dbReference>
<dbReference type="GO" id="GO:0065002">
    <property type="term" value="P:intracellular protein transmembrane transport"/>
    <property type="evidence" value="ECO:0007669"/>
    <property type="project" value="UniProtKB-UniRule"/>
</dbReference>
<keyword evidence="9 12" id="KW-1278">Translocase</keyword>
<evidence type="ECO:0000256" key="7">
    <source>
        <dbReference type="ARBA" id="ARBA00022840"/>
    </source>
</evidence>
<evidence type="ECO:0000259" key="13">
    <source>
        <dbReference type="PROSITE" id="PS51192"/>
    </source>
</evidence>
<keyword evidence="8 12" id="KW-0653">Protein transport</keyword>
<name>A0A7W7CP95_9ACTN</name>
<evidence type="ECO:0000256" key="8">
    <source>
        <dbReference type="ARBA" id="ARBA00022927"/>
    </source>
</evidence>
<dbReference type="Pfam" id="PF07517">
    <property type="entry name" value="SecA_DEAD"/>
    <property type="match status" value="1"/>
</dbReference>
<dbReference type="PROSITE" id="PS01312">
    <property type="entry name" value="SECA"/>
    <property type="match status" value="1"/>
</dbReference>
<comment type="similarity">
    <text evidence="2 12">Belongs to the SecA family.</text>
</comment>
<dbReference type="InterPro" id="IPR014018">
    <property type="entry name" value="SecA_motor_DEAD"/>
</dbReference>
<dbReference type="InterPro" id="IPR036670">
    <property type="entry name" value="SecA_X-link_sf"/>
</dbReference>
<evidence type="ECO:0000256" key="2">
    <source>
        <dbReference type="ARBA" id="ARBA00007650"/>
    </source>
</evidence>
<keyword evidence="3 12" id="KW-0813">Transport</keyword>
<dbReference type="InterPro" id="IPR011115">
    <property type="entry name" value="SecA_DEAD"/>
</dbReference>
<keyword evidence="4 12" id="KW-1003">Cell membrane</keyword>
<evidence type="ECO:0000256" key="9">
    <source>
        <dbReference type="ARBA" id="ARBA00022967"/>
    </source>
</evidence>
<comment type="subcellular location">
    <subcellularLocation>
        <location evidence="12">Cell membrane</location>
        <topology evidence="12">Peripheral membrane protein</topology>
        <orientation evidence="12">Cytoplasmic side</orientation>
    </subcellularLocation>
    <subcellularLocation>
        <location evidence="12">Cytoplasm</location>
    </subcellularLocation>
    <subcellularLocation>
        <location evidence="1">Membrane</location>
        <topology evidence="1">Peripheral membrane protein</topology>
    </subcellularLocation>
    <text evidence="12">Distribution is 50-50.</text>
</comment>
<dbReference type="GO" id="GO:0043952">
    <property type="term" value="P:protein transport by the Sec complex"/>
    <property type="evidence" value="ECO:0007669"/>
    <property type="project" value="TreeGrafter"/>
</dbReference>
<dbReference type="InterPro" id="IPR036266">
    <property type="entry name" value="SecA_Wing/Scaffold_sf"/>
</dbReference>
<dbReference type="Gene3D" id="3.90.1440.10">
    <property type="entry name" value="SecA, preprotein cross-linking domain"/>
    <property type="match status" value="1"/>
</dbReference>
<evidence type="ECO:0000256" key="12">
    <source>
        <dbReference type="HAMAP-Rule" id="MF_01382"/>
    </source>
</evidence>
<dbReference type="GO" id="GO:0006605">
    <property type="term" value="P:protein targeting"/>
    <property type="evidence" value="ECO:0007669"/>
    <property type="project" value="UniProtKB-UniRule"/>
</dbReference>
<evidence type="ECO:0000256" key="11">
    <source>
        <dbReference type="ARBA" id="ARBA00023136"/>
    </source>
</evidence>
<evidence type="ECO:0000313" key="17">
    <source>
        <dbReference type="Proteomes" id="UP000542742"/>
    </source>
</evidence>
<dbReference type="InterPro" id="IPR001650">
    <property type="entry name" value="Helicase_C-like"/>
</dbReference>
<dbReference type="PROSITE" id="PS51192">
    <property type="entry name" value="HELICASE_ATP_BIND_1"/>
    <property type="match status" value="1"/>
</dbReference>
<evidence type="ECO:0000256" key="4">
    <source>
        <dbReference type="ARBA" id="ARBA00022475"/>
    </source>
</evidence>
<evidence type="ECO:0000256" key="10">
    <source>
        <dbReference type="ARBA" id="ARBA00023010"/>
    </source>
</evidence>
<comment type="caution">
    <text evidence="16">The sequence shown here is derived from an EMBL/GenBank/DDBJ whole genome shotgun (WGS) entry which is preliminary data.</text>
</comment>
<comment type="subunit">
    <text evidence="12">Monomer and homodimer. Part of the essential Sec protein translocation apparatus which comprises SecA, SecYEG and auxiliary proteins SecDF. Other proteins may also be involved.</text>
</comment>
<feature type="binding site" evidence="12">
    <location>
        <position position="490"/>
    </location>
    <ligand>
        <name>ATP</name>
        <dbReference type="ChEBI" id="CHEBI:30616"/>
    </ligand>
</feature>
<dbReference type="AlphaFoldDB" id="A0A7W7CP95"/>
<dbReference type="InterPro" id="IPR026389">
    <property type="entry name" value="SecA_Actinobact-type"/>
</dbReference>
<keyword evidence="6 12" id="KW-0547">Nucleotide-binding</keyword>
<dbReference type="EC" id="7.4.2.8" evidence="12"/>
<evidence type="ECO:0000313" key="16">
    <source>
        <dbReference type="EMBL" id="MBB4690770.1"/>
    </source>
</evidence>
<dbReference type="PROSITE" id="PS51194">
    <property type="entry name" value="HELICASE_CTER"/>
    <property type="match status" value="1"/>
</dbReference>
<keyword evidence="10 12" id="KW-0811">Translocation</keyword>
<dbReference type="PROSITE" id="PS51196">
    <property type="entry name" value="SECA_MOTOR_DEAD"/>
    <property type="match status" value="1"/>
</dbReference>
<dbReference type="SMART" id="SM00957">
    <property type="entry name" value="SecA_DEAD"/>
    <property type="match status" value="1"/>
</dbReference>
<comment type="catalytic activity">
    <reaction evidence="12">
        <text>ATP + H2O + cellular proteinSide 1 = ADP + phosphate + cellular proteinSide 2.</text>
        <dbReference type="EC" id="7.4.2.8"/>
    </reaction>
</comment>
<dbReference type="CDD" id="cd17928">
    <property type="entry name" value="DEXDc_SecA"/>
    <property type="match status" value="1"/>
</dbReference>
<proteinExistence type="inferred from homology"/>
<dbReference type="SUPFAM" id="SSF81886">
    <property type="entry name" value="Helical scaffold and wing domains of SecA"/>
    <property type="match status" value="1"/>
</dbReference>
<dbReference type="Pfam" id="PF21090">
    <property type="entry name" value="P-loop_SecA"/>
    <property type="match status" value="1"/>
</dbReference>
<dbReference type="Gene3D" id="3.40.50.300">
    <property type="entry name" value="P-loop containing nucleotide triphosphate hydrolases"/>
    <property type="match status" value="3"/>
</dbReference>
<keyword evidence="5 12" id="KW-0963">Cytoplasm</keyword>
<evidence type="ECO:0000256" key="5">
    <source>
        <dbReference type="ARBA" id="ARBA00022490"/>
    </source>
</evidence>
<dbReference type="Pfam" id="PF07516">
    <property type="entry name" value="SecA_SW"/>
    <property type="match status" value="1"/>
</dbReference>